<keyword evidence="3" id="KW-1185">Reference proteome</keyword>
<dbReference type="EMBL" id="JBGBPQ010000028">
    <property type="protein sequence ID" value="KAL1496683.1"/>
    <property type="molecule type" value="Genomic_DNA"/>
</dbReference>
<dbReference type="Gene3D" id="3.30.565.10">
    <property type="entry name" value="Histidine kinase-like ATPase, C-terminal domain"/>
    <property type="match status" value="1"/>
</dbReference>
<evidence type="ECO:0000256" key="1">
    <source>
        <dbReference type="SAM" id="MobiDB-lite"/>
    </source>
</evidence>
<evidence type="ECO:0000313" key="3">
    <source>
        <dbReference type="Proteomes" id="UP001515480"/>
    </source>
</evidence>
<gene>
    <name evidence="2" type="ORF">AB1Y20_014277</name>
</gene>
<feature type="compositionally biased region" description="Gly residues" evidence="1">
    <location>
        <begin position="240"/>
        <end position="249"/>
    </location>
</feature>
<dbReference type="AlphaFoldDB" id="A0AB34IH76"/>
<dbReference type="Proteomes" id="UP001515480">
    <property type="component" value="Unassembled WGS sequence"/>
</dbReference>
<protein>
    <recommendedName>
        <fullName evidence="4">Protein-serine/threonine kinase</fullName>
    </recommendedName>
</protein>
<feature type="region of interest" description="Disordered" evidence="1">
    <location>
        <begin position="302"/>
        <end position="330"/>
    </location>
</feature>
<feature type="compositionally biased region" description="Pro residues" evidence="1">
    <location>
        <begin position="305"/>
        <end position="323"/>
    </location>
</feature>
<evidence type="ECO:0008006" key="4">
    <source>
        <dbReference type="Google" id="ProtNLM"/>
    </source>
</evidence>
<dbReference type="InterPro" id="IPR036890">
    <property type="entry name" value="HATPase_C_sf"/>
</dbReference>
<accession>A0AB34IH76</accession>
<dbReference type="SUPFAM" id="SSF55874">
    <property type="entry name" value="ATPase domain of HSP90 chaperone/DNA topoisomerase II/histidine kinase"/>
    <property type="match status" value="1"/>
</dbReference>
<comment type="caution">
    <text evidence="2">The sequence shown here is derived from an EMBL/GenBank/DDBJ whole genome shotgun (WGS) entry which is preliminary data.</text>
</comment>
<proteinExistence type="predicted"/>
<feature type="region of interest" description="Disordered" evidence="1">
    <location>
        <begin position="215"/>
        <end position="260"/>
    </location>
</feature>
<organism evidence="2 3">
    <name type="scientific">Prymnesium parvum</name>
    <name type="common">Toxic golden alga</name>
    <dbReference type="NCBI Taxonomy" id="97485"/>
    <lineage>
        <taxon>Eukaryota</taxon>
        <taxon>Haptista</taxon>
        <taxon>Haptophyta</taxon>
        <taxon>Prymnesiophyceae</taxon>
        <taxon>Prymnesiales</taxon>
        <taxon>Prymnesiaceae</taxon>
        <taxon>Prymnesium</taxon>
    </lineage>
</organism>
<sequence>MRPSAPLPAAASFSAAEALWYGLLELSAAEHAEGLVQCVGALVDNAVAACHAAGGDAPRRIHVSLQPDEEREGIYAVKVVDDGVGVDWEQLGEAVDFDRLDGTSSLRVGLKRLLLWGAHLAASPHLHVQSTHAASADVRTVRLHLAPSLAVHSASAATPKHRAAAYGGTAVSAALLGPPRVDEAAAAVRRRVEAVRGVWGEVGLVVSYRLGGEEGELEEAEEAEAPRGGRGGSAAERGGGEGGAGGGGGEEGDILHGVGEGVARPDASSLVVAALRLSARGGLVLIRPARTAATHASLLQAPLAASPPRPPPPALCPRPPPPASSSATSPVQLMSNNHQLIGAPGYRPHSRCALAAALAKANWSRVGLVFDPVALSLTKPSFSRSRVRSAALVVHLHGEQIRPGDLTRRWLPPADWLVEGLRAAIDAAMGEADLRLAAQGAPVSQIRQRAVAAAEAAGSIARSMGSILRGLSDASEKAACLSLLRVKDESECDAALEAGIRGCWKDAFELSGPRGEEAVEAEECEICPTIDVDPSDEWEESADGFW</sequence>
<name>A0AB34IH76_PRYPA</name>
<evidence type="ECO:0000313" key="2">
    <source>
        <dbReference type="EMBL" id="KAL1496683.1"/>
    </source>
</evidence>
<reference evidence="2 3" key="1">
    <citation type="journal article" date="2024" name="Science">
        <title>Giant polyketide synthase enzymes in the biosynthesis of giant marine polyether toxins.</title>
        <authorList>
            <person name="Fallon T.R."/>
            <person name="Shende V.V."/>
            <person name="Wierzbicki I.H."/>
            <person name="Pendleton A.L."/>
            <person name="Watervoot N.F."/>
            <person name="Auber R.P."/>
            <person name="Gonzalez D.J."/>
            <person name="Wisecaver J.H."/>
            <person name="Moore B.S."/>
        </authorList>
    </citation>
    <scope>NUCLEOTIDE SEQUENCE [LARGE SCALE GENOMIC DNA]</scope>
    <source>
        <strain evidence="2 3">12B1</strain>
    </source>
</reference>